<reference evidence="1" key="1">
    <citation type="submission" date="2022-08" db="EMBL/GenBank/DDBJ databases">
        <authorList>
            <consortium name="DOE Joint Genome Institute"/>
            <person name="Min B."/>
            <person name="Riley R."/>
            <person name="Sierra-Patev S."/>
            <person name="Naranjo-Ortiz M."/>
            <person name="Looney B."/>
            <person name="Konkel Z."/>
            <person name="Slot J.C."/>
            <person name="Sakamoto Y."/>
            <person name="Steenwyk J.L."/>
            <person name="Rokas A."/>
            <person name="Carro J."/>
            <person name="Camarero S."/>
            <person name="Ferreira P."/>
            <person name="Molpeceres G."/>
            <person name="Ruiz-Duenas F.J."/>
            <person name="Serrano A."/>
            <person name="Henrissat B."/>
            <person name="Drula E."/>
            <person name="Hughes K.W."/>
            <person name="Mata J.L."/>
            <person name="Ishikawa N.K."/>
            <person name="Vargas-Isla R."/>
            <person name="Ushijima S."/>
            <person name="Smith C.A."/>
            <person name="Ahrendt S."/>
            <person name="Andreopoulos W."/>
            <person name="He G."/>
            <person name="Labutti K."/>
            <person name="Lipzen A."/>
            <person name="Ng V."/>
            <person name="Sandor L."/>
            <person name="Barry K."/>
            <person name="Martinez A.T."/>
            <person name="Xiao Y."/>
            <person name="Gibbons J.G."/>
            <person name="Terashima K."/>
            <person name="Hibbett D.S."/>
            <person name="Grigoriev I.V."/>
        </authorList>
    </citation>
    <scope>NUCLEOTIDE SEQUENCE</scope>
    <source>
        <strain evidence="1">TFB9207</strain>
    </source>
</reference>
<dbReference type="Proteomes" id="UP001163846">
    <property type="component" value="Unassembled WGS sequence"/>
</dbReference>
<gene>
    <name evidence="1" type="ORF">F5878DRAFT_546843</name>
</gene>
<proteinExistence type="predicted"/>
<accession>A0AA38NZ21</accession>
<dbReference type="AlphaFoldDB" id="A0AA38NZ21"/>
<dbReference type="EMBL" id="MU806730">
    <property type="protein sequence ID" value="KAJ3833283.1"/>
    <property type="molecule type" value="Genomic_DNA"/>
</dbReference>
<sequence length="72" mass="8334">ESETQTRPSDYLRRRCPLCFGGRNESTEDLSCIVCLDACFTQKNNARSHRDPERQHPKSVFVPEIMSKSMED</sequence>
<name>A0AA38NZ21_9AGAR</name>
<protein>
    <submittedName>
        <fullName evidence="1">Uncharacterized protein</fullName>
    </submittedName>
</protein>
<organism evidence="1 2">
    <name type="scientific">Lentinula raphanica</name>
    <dbReference type="NCBI Taxonomy" id="153919"/>
    <lineage>
        <taxon>Eukaryota</taxon>
        <taxon>Fungi</taxon>
        <taxon>Dikarya</taxon>
        <taxon>Basidiomycota</taxon>
        <taxon>Agaricomycotina</taxon>
        <taxon>Agaricomycetes</taxon>
        <taxon>Agaricomycetidae</taxon>
        <taxon>Agaricales</taxon>
        <taxon>Marasmiineae</taxon>
        <taxon>Omphalotaceae</taxon>
        <taxon>Lentinula</taxon>
    </lineage>
</organism>
<feature type="non-terminal residue" evidence="1">
    <location>
        <position position="72"/>
    </location>
</feature>
<comment type="caution">
    <text evidence="1">The sequence shown here is derived from an EMBL/GenBank/DDBJ whole genome shotgun (WGS) entry which is preliminary data.</text>
</comment>
<evidence type="ECO:0000313" key="2">
    <source>
        <dbReference type="Proteomes" id="UP001163846"/>
    </source>
</evidence>
<keyword evidence="2" id="KW-1185">Reference proteome</keyword>
<evidence type="ECO:0000313" key="1">
    <source>
        <dbReference type="EMBL" id="KAJ3833283.1"/>
    </source>
</evidence>